<protein>
    <recommendedName>
        <fullName evidence="6">ABC-2 type transporter transmembrane domain-containing protein</fullName>
    </recommendedName>
</protein>
<dbReference type="InterPro" id="IPR013525">
    <property type="entry name" value="ABC2_TM"/>
</dbReference>
<dbReference type="Proteomes" id="UP000028542">
    <property type="component" value="Unassembled WGS sequence"/>
</dbReference>
<dbReference type="eggNOG" id="COG0842">
    <property type="taxonomic scope" value="Bacteria"/>
</dbReference>
<name>A0A084J9F7_9CLOT</name>
<dbReference type="PANTHER" id="PTHR43027:SF1">
    <property type="entry name" value="DOXORUBICIN RESISTANCE ABC TRANSPORTER PERMEASE PROTEIN DRRC-RELATED"/>
    <property type="match status" value="1"/>
</dbReference>
<dbReference type="RefSeq" id="WP_035134253.1">
    <property type="nucleotide sequence ID" value="NZ_JPMD01000033.1"/>
</dbReference>
<dbReference type="STRING" id="318464.IO99_13970"/>
<evidence type="ECO:0000256" key="4">
    <source>
        <dbReference type="ARBA" id="ARBA00023136"/>
    </source>
</evidence>
<organism evidence="7 8">
    <name type="scientific">Clostridium sulfidigenes</name>
    <dbReference type="NCBI Taxonomy" id="318464"/>
    <lineage>
        <taxon>Bacteria</taxon>
        <taxon>Bacillati</taxon>
        <taxon>Bacillota</taxon>
        <taxon>Clostridia</taxon>
        <taxon>Eubacteriales</taxon>
        <taxon>Clostridiaceae</taxon>
        <taxon>Clostridium</taxon>
    </lineage>
</organism>
<dbReference type="AlphaFoldDB" id="A0A084J9F7"/>
<evidence type="ECO:0000256" key="1">
    <source>
        <dbReference type="ARBA" id="ARBA00004141"/>
    </source>
</evidence>
<dbReference type="InterPro" id="IPR052902">
    <property type="entry name" value="ABC-2_transporter"/>
</dbReference>
<feature type="transmembrane region" description="Helical" evidence="5">
    <location>
        <begin position="341"/>
        <end position="362"/>
    </location>
</feature>
<accession>A0A084J9F7</accession>
<gene>
    <name evidence="7" type="ORF">IO99_13970</name>
</gene>
<evidence type="ECO:0000256" key="5">
    <source>
        <dbReference type="SAM" id="Phobius"/>
    </source>
</evidence>
<dbReference type="GO" id="GO:0140359">
    <property type="term" value="F:ABC-type transporter activity"/>
    <property type="evidence" value="ECO:0007669"/>
    <property type="project" value="InterPro"/>
</dbReference>
<comment type="subcellular location">
    <subcellularLocation>
        <location evidence="1">Membrane</location>
        <topology evidence="1">Multi-pass membrane protein</topology>
    </subcellularLocation>
</comment>
<dbReference type="EMBL" id="JPMD01000033">
    <property type="protein sequence ID" value="KEZ85591.1"/>
    <property type="molecule type" value="Genomic_DNA"/>
</dbReference>
<evidence type="ECO:0000313" key="7">
    <source>
        <dbReference type="EMBL" id="KEZ85591.1"/>
    </source>
</evidence>
<evidence type="ECO:0000256" key="2">
    <source>
        <dbReference type="ARBA" id="ARBA00022692"/>
    </source>
</evidence>
<dbReference type="GO" id="GO:0016020">
    <property type="term" value="C:membrane"/>
    <property type="evidence" value="ECO:0007669"/>
    <property type="project" value="UniProtKB-SubCell"/>
</dbReference>
<proteinExistence type="predicted"/>
<keyword evidence="4 5" id="KW-0472">Membrane</keyword>
<evidence type="ECO:0000259" key="6">
    <source>
        <dbReference type="Pfam" id="PF12698"/>
    </source>
</evidence>
<dbReference type="PANTHER" id="PTHR43027">
    <property type="entry name" value="DOXORUBICIN RESISTANCE ABC TRANSPORTER PERMEASE PROTEIN DRRC-RELATED"/>
    <property type="match status" value="1"/>
</dbReference>
<keyword evidence="8" id="KW-1185">Reference proteome</keyword>
<evidence type="ECO:0000256" key="3">
    <source>
        <dbReference type="ARBA" id="ARBA00022989"/>
    </source>
</evidence>
<feature type="transmembrane region" description="Helical" evidence="5">
    <location>
        <begin position="253"/>
        <end position="278"/>
    </location>
</feature>
<comment type="caution">
    <text evidence="7">The sequence shown here is derived from an EMBL/GenBank/DDBJ whole genome shotgun (WGS) entry which is preliminary data.</text>
</comment>
<feature type="domain" description="ABC-2 type transporter transmembrane" evidence="6">
    <location>
        <begin position="20"/>
        <end position="359"/>
    </location>
</feature>
<feature type="transmembrane region" description="Helical" evidence="5">
    <location>
        <begin position="175"/>
        <end position="197"/>
    </location>
</feature>
<keyword evidence="2 5" id="KW-0812">Transmembrane</keyword>
<evidence type="ECO:0000313" key="8">
    <source>
        <dbReference type="Proteomes" id="UP000028542"/>
    </source>
</evidence>
<dbReference type="Pfam" id="PF12698">
    <property type="entry name" value="ABC2_membrane_3"/>
    <property type="match status" value="1"/>
</dbReference>
<feature type="transmembrane region" description="Helical" evidence="5">
    <location>
        <begin position="284"/>
        <end position="306"/>
    </location>
</feature>
<sequence>MKFLNVVYYDILDLLRDKTSMLSMIIFPILFMTTLGITLSGAFSSSYEFKPKTVIYVNNLSTTSDYSEEKLILNNFLELGKKNNITFKEISSVEEGQKEVQTANSIFLELRDKNIIVYKNSKNKYSTNIVISMLTSISKKVTLKSITNGNIETLEEGFTTATEFQPKKGFTSYDYYGIVEITMMVLYGSGYGFYTIYNNRRNKIEARCFQGNLSKNSYIITKVTSTFIVTVISLIPAMLYSIFVLKANWGEDYFSVITLLLSLNFFGTTLGILFGYIFKEEKHGSFFLNTLIIPVMTFLGGGYIYLEDGNKLLDIVRYISPLTLINKSILSIAFYEDYSKFYISILYSVTLGILFLAFTFCISNKKEAY</sequence>
<keyword evidence="3 5" id="KW-1133">Transmembrane helix</keyword>
<reference evidence="7 8" key="1">
    <citation type="submission" date="2014-07" db="EMBL/GenBank/DDBJ databases">
        <title>Draft genome of Clostridium sulfidigenes 113A isolated from sediments associated with methane hydrate from Krishna Godavari basin.</title>
        <authorList>
            <person name="Honkalas V.S."/>
            <person name="Dabir A.P."/>
            <person name="Arora P."/>
            <person name="Dhakephalkar P.K."/>
        </authorList>
    </citation>
    <scope>NUCLEOTIDE SEQUENCE [LARGE SCALE GENOMIC DNA]</scope>
    <source>
        <strain evidence="7 8">113A</strain>
    </source>
</reference>
<feature type="transmembrane region" description="Helical" evidence="5">
    <location>
        <begin position="217"/>
        <end position="241"/>
    </location>
</feature>
<feature type="transmembrane region" description="Helical" evidence="5">
    <location>
        <begin position="20"/>
        <end position="43"/>
    </location>
</feature>